<evidence type="ECO:0008006" key="10">
    <source>
        <dbReference type="Google" id="ProtNLM"/>
    </source>
</evidence>
<name>A0A1I8MC26_MUSDO</name>
<evidence type="ECO:0000256" key="7">
    <source>
        <dbReference type="ARBA" id="ARBA00023180"/>
    </source>
</evidence>
<keyword evidence="5 8" id="KW-0472">Membrane</keyword>
<dbReference type="VEuPathDB" id="VectorBase:MDOMA2_019586"/>
<evidence type="ECO:0000256" key="5">
    <source>
        <dbReference type="ARBA" id="ARBA00023136"/>
    </source>
</evidence>
<dbReference type="EnsemblMetazoa" id="MDOA003357-RA">
    <property type="protein sequence ID" value="MDOA003357-PA"/>
    <property type="gene ID" value="MDOA003357"/>
</dbReference>
<dbReference type="RefSeq" id="XP_005189858.2">
    <property type="nucleotide sequence ID" value="XM_005189801.2"/>
</dbReference>
<evidence type="ECO:0000256" key="1">
    <source>
        <dbReference type="ARBA" id="ARBA00004651"/>
    </source>
</evidence>
<comment type="subcellular location">
    <subcellularLocation>
        <location evidence="1">Cell membrane</location>
        <topology evidence="1">Multi-pass membrane protein</topology>
    </subcellularLocation>
</comment>
<proteinExistence type="predicted"/>
<organism evidence="9">
    <name type="scientific">Musca domestica</name>
    <name type="common">House fly</name>
    <dbReference type="NCBI Taxonomy" id="7370"/>
    <lineage>
        <taxon>Eukaryota</taxon>
        <taxon>Metazoa</taxon>
        <taxon>Ecdysozoa</taxon>
        <taxon>Arthropoda</taxon>
        <taxon>Hexapoda</taxon>
        <taxon>Insecta</taxon>
        <taxon>Pterygota</taxon>
        <taxon>Neoptera</taxon>
        <taxon>Endopterygota</taxon>
        <taxon>Diptera</taxon>
        <taxon>Brachycera</taxon>
        <taxon>Muscomorpha</taxon>
        <taxon>Muscoidea</taxon>
        <taxon>Muscidae</taxon>
        <taxon>Musca</taxon>
    </lineage>
</organism>
<dbReference type="PANTHER" id="PTHR42643">
    <property type="entry name" value="IONOTROPIC RECEPTOR 20A-RELATED"/>
    <property type="match status" value="1"/>
</dbReference>
<evidence type="ECO:0000256" key="3">
    <source>
        <dbReference type="ARBA" id="ARBA00022692"/>
    </source>
</evidence>
<dbReference type="VEuPathDB" id="VectorBase:MDOA003357"/>
<evidence type="ECO:0000313" key="9">
    <source>
        <dbReference type="EnsemblMetazoa" id="MDOA003357-PA"/>
    </source>
</evidence>
<keyword evidence="4 8" id="KW-1133">Transmembrane helix</keyword>
<keyword evidence="3 8" id="KW-0812">Transmembrane</keyword>
<keyword evidence="2" id="KW-1003">Cell membrane</keyword>
<sequence>MEIFNGCPWIRSIPHLILREGNVVPFSDLYNSEILSIIFMPRRVNEKLMESVAQSLENMRQSRIVIATPALESGQEFREEILKLCEKYKMTNVLLSHLGAADNHDFILQPYPKYKWAQVSLETPGGIFYPPNWRNMHNKTLLTQPDDSLPNSLVFHDDHGQVQVSGFVANLVFFFAEYFNAHLQMYRPLEVDAPVHFTEITQMVKAELLDIPMTLDAGGRGNWWHITKFVLLNKVAIMVPLSSQLNVDEVFHLLLDRRFFAIIYTASLIFSTILSLIEWIFNKIPWNWNFLMSDEVYPGVLGQAFKERLNPIVGQRLIYFCIALIGLILSTEFSAKVNSYFTSAPYHRQLERLEDLVDSPIKILLHPADALIMGQWLKKWHHIAVIAQNSTDFQVNRHNFNTSYGYVVQTPLWDIYDHRQKYFRRNVFHIPPAMDLHELMVWGIPLPRNSPYREALNAIIHLVHERGLMTAWIAFTYKHMVQLKLVPLKDPNTEEPLHALGVEDLHWAWLLNVIGWFMSGGIFCIELLVERLKKMGKK</sequence>
<dbReference type="OrthoDB" id="7852744at2759"/>
<dbReference type="GO" id="GO:0005886">
    <property type="term" value="C:plasma membrane"/>
    <property type="evidence" value="ECO:0007669"/>
    <property type="project" value="UniProtKB-SubCell"/>
</dbReference>
<dbReference type="PANTHER" id="PTHR42643:SF41">
    <property type="entry name" value="IONOTROPIC RECEPTOR 20A-RELATED"/>
    <property type="match status" value="1"/>
</dbReference>
<evidence type="ECO:0000256" key="2">
    <source>
        <dbReference type="ARBA" id="ARBA00022475"/>
    </source>
</evidence>
<dbReference type="InterPro" id="IPR052192">
    <property type="entry name" value="Insect_Ionotropic_Sensory_Rcpt"/>
</dbReference>
<accession>A0A1I8MC26</accession>
<gene>
    <name evidence="9" type="primary">101900626</name>
</gene>
<dbReference type="AlphaFoldDB" id="A0A1I8MC26"/>
<evidence type="ECO:0000256" key="8">
    <source>
        <dbReference type="SAM" id="Phobius"/>
    </source>
</evidence>
<reference evidence="9" key="1">
    <citation type="submission" date="2020-05" db="UniProtKB">
        <authorList>
            <consortium name="EnsemblMetazoa"/>
        </authorList>
    </citation>
    <scope>IDENTIFICATION</scope>
    <source>
        <strain evidence="9">Aabys</strain>
    </source>
</reference>
<dbReference type="KEGG" id="mde:101900626"/>
<keyword evidence="7" id="KW-0325">Glycoprotein</keyword>
<protein>
    <recommendedName>
        <fullName evidence="10">Ionotropic glutamate receptor L-glutamate and glycine-binding domain-containing protein</fullName>
    </recommendedName>
</protein>
<keyword evidence="6" id="KW-0675">Receptor</keyword>
<evidence type="ECO:0000256" key="6">
    <source>
        <dbReference type="ARBA" id="ARBA00023170"/>
    </source>
</evidence>
<evidence type="ECO:0000256" key="4">
    <source>
        <dbReference type="ARBA" id="ARBA00022989"/>
    </source>
</evidence>
<feature type="transmembrane region" description="Helical" evidence="8">
    <location>
        <begin position="317"/>
        <end position="335"/>
    </location>
</feature>
<feature type="transmembrane region" description="Helical" evidence="8">
    <location>
        <begin position="259"/>
        <end position="281"/>
    </location>
</feature>
<dbReference type="eggNOG" id="ENOG502T8SD">
    <property type="taxonomic scope" value="Eukaryota"/>
</dbReference>
<feature type="transmembrane region" description="Helical" evidence="8">
    <location>
        <begin position="507"/>
        <end position="529"/>
    </location>
</feature>